<accession>A0ABR0VJD6</accession>
<feature type="domain" description="Protein kinase" evidence="1">
    <location>
        <begin position="1"/>
        <end position="294"/>
    </location>
</feature>
<dbReference type="PANTHER" id="PTHR48010:SF6">
    <property type="entry name" value="OS01G0223600 PROTEIN"/>
    <property type="match status" value="1"/>
</dbReference>
<evidence type="ECO:0000313" key="2">
    <source>
        <dbReference type="EMBL" id="KAK6135335.1"/>
    </source>
</evidence>
<dbReference type="SUPFAM" id="SSF56112">
    <property type="entry name" value="Protein kinase-like (PK-like)"/>
    <property type="match status" value="1"/>
</dbReference>
<dbReference type="Gene3D" id="1.10.510.10">
    <property type="entry name" value="Transferase(Phosphotransferase) domain 1"/>
    <property type="match status" value="1"/>
</dbReference>
<dbReference type="PROSITE" id="PS50011">
    <property type="entry name" value="PROTEIN_KINASE_DOM"/>
    <property type="match status" value="1"/>
</dbReference>
<reference evidence="2 3" key="1">
    <citation type="journal article" date="2021" name="Comput. Struct. Biotechnol. J.">
        <title>De novo genome assembly of the potent medicinal plant Rehmannia glutinosa using nanopore technology.</title>
        <authorList>
            <person name="Ma L."/>
            <person name="Dong C."/>
            <person name="Song C."/>
            <person name="Wang X."/>
            <person name="Zheng X."/>
            <person name="Niu Y."/>
            <person name="Chen S."/>
            <person name="Feng W."/>
        </authorList>
    </citation>
    <scope>NUCLEOTIDE SEQUENCE [LARGE SCALE GENOMIC DNA]</scope>
    <source>
        <strain evidence="2">DH-2019</strain>
    </source>
</reference>
<dbReference type="InterPro" id="IPR000719">
    <property type="entry name" value="Prot_kinase_dom"/>
</dbReference>
<evidence type="ECO:0000259" key="1">
    <source>
        <dbReference type="PROSITE" id="PS50011"/>
    </source>
</evidence>
<name>A0ABR0VJD6_REHGL</name>
<comment type="caution">
    <text evidence="2">The sequence shown here is derived from an EMBL/GenBank/DDBJ whole genome shotgun (WGS) entry which is preliminary data.</text>
</comment>
<evidence type="ECO:0000313" key="3">
    <source>
        <dbReference type="Proteomes" id="UP001318860"/>
    </source>
</evidence>
<proteinExistence type="predicted"/>
<gene>
    <name evidence="2" type="ORF">DH2020_030923</name>
</gene>
<dbReference type="Gene3D" id="6.10.140.890">
    <property type="match status" value="1"/>
</dbReference>
<dbReference type="InterPro" id="IPR001245">
    <property type="entry name" value="Ser-Thr/Tyr_kinase_cat_dom"/>
</dbReference>
<sequence length="394" mass="44975">MKVLGNCRHVNVAAPRACYFSDKANGKLIVYDYYSQGSLSDMLHGKKGHAHWESHFMIAIRKARYTRKKDHVNWESHLKIAIGAVRGIAHIHTQFGAHGNIKSSNIFLNSQHYGCVSDFDLSGIMVNSAESPHRATLGYHSPTYDYKTVSQESDVYSFGNLLLELLTGKSPMQAQGFEKDLHLVKWARSIKYEERTSKLFDKSLRRPIQYEKDVLEMMQTEIPGVHIPLVTDLEELRTVLGTHFQSMARVPAGYFAAQDLLEMTMMLQVAMRCLAEHPKNRPKMCDVVSMLENIGTPKHAQTTSILVTTKLPIFDYGREERDVKWAKSRKTWHGFEPIKTAGKHNYEKVFPIEVAKRKAEIVRLQELHTLKGHIDSLVKAKGLDIDSIHHYYTV</sequence>
<keyword evidence="3" id="KW-1185">Reference proteome</keyword>
<dbReference type="PANTHER" id="PTHR48010">
    <property type="entry name" value="OS05G0588300 PROTEIN"/>
    <property type="match status" value="1"/>
</dbReference>
<dbReference type="Pfam" id="PF07714">
    <property type="entry name" value="PK_Tyr_Ser-Thr"/>
    <property type="match status" value="1"/>
</dbReference>
<dbReference type="EMBL" id="JABTTQ020001104">
    <property type="protein sequence ID" value="KAK6135335.1"/>
    <property type="molecule type" value="Genomic_DNA"/>
</dbReference>
<dbReference type="InterPro" id="IPR011009">
    <property type="entry name" value="Kinase-like_dom_sf"/>
</dbReference>
<protein>
    <recommendedName>
        <fullName evidence="1">Protein kinase domain-containing protein</fullName>
    </recommendedName>
</protein>
<dbReference type="Proteomes" id="UP001318860">
    <property type="component" value="Unassembled WGS sequence"/>
</dbReference>
<dbReference type="InterPro" id="IPR050994">
    <property type="entry name" value="At_inactive_RLKs"/>
</dbReference>
<organism evidence="2 3">
    <name type="scientific">Rehmannia glutinosa</name>
    <name type="common">Chinese foxglove</name>
    <dbReference type="NCBI Taxonomy" id="99300"/>
    <lineage>
        <taxon>Eukaryota</taxon>
        <taxon>Viridiplantae</taxon>
        <taxon>Streptophyta</taxon>
        <taxon>Embryophyta</taxon>
        <taxon>Tracheophyta</taxon>
        <taxon>Spermatophyta</taxon>
        <taxon>Magnoliopsida</taxon>
        <taxon>eudicotyledons</taxon>
        <taxon>Gunneridae</taxon>
        <taxon>Pentapetalae</taxon>
        <taxon>asterids</taxon>
        <taxon>lamiids</taxon>
        <taxon>Lamiales</taxon>
        <taxon>Orobanchaceae</taxon>
        <taxon>Rehmannieae</taxon>
        <taxon>Rehmannia</taxon>
    </lineage>
</organism>